<dbReference type="InterPro" id="IPR043143">
    <property type="entry name" value="Mal/L-sulf/L-lact_DH-like_NADP"/>
</dbReference>
<reference evidence="3 4" key="1">
    <citation type="submission" date="2018-09" db="EMBL/GenBank/DDBJ databases">
        <title>Isolation, diversity and antifungal activity of actinobacteria from wheat.</title>
        <authorList>
            <person name="Han C."/>
        </authorList>
    </citation>
    <scope>NUCLEOTIDE SEQUENCE [LARGE SCALE GENOMIC DNA]</scope>
    <source>
        <strain evidence="3 4">NEAU-YY265</strain>
    </source>
</reference>
<keyword evidence="2" id="KW-0560">Oxidoreductase</keyword>
<dbReference type="GO" id="GO:0016491">
    <property type="term" value="F:oxidoreductase activity"/>
    <property type="evidence" value="ECO:0007669"/>
    <property type="project" value="UniProtKB-KW"/>
</dbReference>
<evidence type="ECO:0000313" key="3">
    <source>
        <dbReference type="EMBL" id="RIQ10860.1"/>
    </source>
</evidence>
<evidence type="ECO:0000256" key="2">
    <source>
        <dbReference type="ARBA" id="ARBA00023002"/>
    </source>
</evidence>
<dbReference type="Proteomes" id="UP000284057">
    <property type="component" value="Unassembled WGS sequence"/>
</dbReference>
<accession>A0A418KFX6</accession>
<evidence type="ECO:0000313" key="4">
    <source>
        <dbReference type="Proteomes" id="UP000284057"/>
    </source>
</evidence>
<dbReference type="Gene3D" id="3.30.1370.60">
    <property type="entry name" value="Hypothetical oxidoreductase yiak, domain 2"/>
    <property type="match status" value="1"/>
</dbReference>
<proteinExistence type="inferred from homology"/>
<keyword evidence="4" id="KW-1185">Reference proteome</keyword>
<dbReference type="SUPFAM" id="SSF89733">
    <property type="entry name" value="L-sulfolactate dehydrogenase-like"/>
    <property type="match status" value="1"/>
</dbReference>
<dbReference type="AlphaFoldDB" id="A0A418KFX6"/>
<dbReference type="InterPro" id="IPR043144">
    <property type="entry name" value="Mal/L-sulf/L-lact_DH-like_ah"/>
</dbReference>
<dbReference type="Pfam" id="PF02615">
    <property type="entry name" value="Ldh_2"/>
    <property type="match status" value="1"/>
</dbReference>
<comment type="similarity">
    <text evidence="1">Belongs to the LDH2/MDH2 oxidoreductase family.</text>
</comment>
<dbReference type="EMBL" id="QUAL01000441">
    <property type="protein sequence ID" value="RIQ10860.1"/>
    <property type="molecule type" value="Genomic_DNA"/>
</dbReference>
<name>A0A418KFX6_9ACTN</name>
<evidence type="ECO:0000256" key="1">
    <source>
        <dbReference type="ARBA" id="ARBA00006056"/>
    </source>
</evidence>
<dbReference type="InterPro" id="IPR003767">
    <property type="entry name" value="Malate/L-lactate_DH-like"/>
</dbReference>
<dbReference type="InterPro" id="IPR036111">
    <property type="entry name" value="Mal/L-sulfo/L-lacto_DH-like_sf"/>
</dbReference>
<comment type="caution">
    <text evidence="3">The sequence shown here is derived from an EMBL/GenBank/DDBJ whole genome shotgun (WGS) entry which is preliminary data.</text>
</comment>
<dbReference type="PANTHER" id="PTHR11091">
    <property type="entry name" value="OXIDOREDUCTASE-RELATED"/>
    <property type="match status" value="1"/>
</dbReference>
<dbReference type="PANTHER" id="PTHR11091:SF0">
    <property type="entry name" value="MALATE DEHYDROGENASE"/>
    <property type="match status" value="1"/>
</dbReference>
<organism evidence="3 4">
    <name type="scientific">Jiangella rhizosphaerae</name>
    <dbReference type="NCBI Taxonomy" id="2293569"/>
    <lineage>
        <taxon>Bacteria</taxon>
        <taxon>Bacillati</taxon>
        <taxon>Actinomycetota</taxon>
        <taxon>Actinomycetes</taxon>
        <taxon>Jiangellales</taxon>
        <taxon>Jiangellaceae</taxon>
        <taxon>Jiangella</taxon>
    </lineage>
</organism>
<dbReference type="Gene3D" id="1.10.1530.10">
    <property type="match status" value="1"/>
</dbReference>
<gene>
    <name evidence="3" type="ORF">DY240_31235</name>
</gene>
<sequence>MSGLGSATTTTNAAPAAGARSRLPSLVGAPLSDQPRHFDYADLTAFTTAVLQAVGCSATEARRVAKCLVEADARGLPSHGLLRLPLYVSSVEAGGIVPDAPMSWAHEYGATATLDAGFGFGHTAIALAIDKAGGLARTYGCAVVGVRRSTHFGMAAPWVERLAARGIVTFVLSNTGPSMAPFGSAEPLLGTNPISIGFPVDGRPPVVLDMATSAGAFGRIVAAAKNGGEIPEGWALDAAGAPTTDPEAALKGVLLPFGEHKGSGLAIAIELLAAALPGALLSHQITDIWVDPGSRMGTGHLVIAIHPGSLTGTNTYTEQATELVDRVSTSTLAAGHPAVRLPGDVERHQSDAAHEGGVALAESTTADLDRLASRFSLTRIQPIDTTHRNEAKE</sequence>
<protein>
    <submittedName>
        <fullName evidence="3">Ldh family oxidoreductase</fullName>
    </submittedName>
</protein>